<gene>
    <name evidence="3" type="ORF">IC614_06620</name>
</gene>
<name>A0A7T2GHZ5_9SPHN</name>
<accession>A0A7T2GHZ5</accession>
<evidence type="ECO:0000313" key="3">
    <source>
        <dbReference type="EMBL" id="QPQ54047.1"/>
    </source>
</evidence>
<organism evidence="3 4">
    <name type="scientific">Allosphingosinicella flava</name>
    <dbReference type="NCBI Taxonomy" id="2771430"/>
    <lineage>
        <taxon>Bacteria</taxon>
        <taxon>Pseudomonadati</taxon>
        <taxon>Pseudomonadota</taxon>
        <taxon>Alphaproteobacteria</taxon>
        <taxon>Sphingomonadales</taxon>
        <taxon>Sphingomonadaceae</taxon>
        <taxon>Allosphingosinicella</taxon>
    </lineage>
</organism>
<evidence type="ECO:0000313" key="4">
    <source>
        <dbReference type="Proteomes" id="UP000594873"/>
    </source>
</evidence>
<dbReference type="InterPro" id="IPR010982">
    <property type="entry name" value="Lambda_DNA-bd_dom_sf"/>
</dbReference>
<dbReference type="Pfam" id="PF13560">
    <property type="entry name" value="HTH_31"/>
    <property type="match status" value="1"/>
</dbReference>
<dbReference type="PROSITE" id="PS50943">
    <property type="entry name" value="HTH_CROC1"/>
    <property type="match status" value="1"/>
</dbReference>
<protein>
    <submittedName>
        <fullName evidence="3">Helix-turn-helix transcriptional regulator</fullName>
    </submittedName>
</protein>
<feature type="compositionally biased region" description="Pro residues" evidence="1">
    <location>
        <begin position="109"/>
        <end position="121"/>
    </location>
</feature>
<proteinExistence type="predicted"/>
<feature type="compositionally biased region" description="Basic and acidic residues" evidence="1">
    <location>
        <begin position="87"/>
        <end position="96"/>
    </location>
</feature>
<dbReference type="Proteomes" id="UP000594873">
    <property type="component" value="Chromosome"/>
</dbReference>
<feature type="region of interest" description="Disordered" evidence="1">
    <location>
        <begin position="87"/>
        <end position="121"/>
    </location>
</feature>
<dbReference type="EMBL" id="CP065592">
    <property type="protein sequence ID" value="QPQ54047.1"/>
    <property type="molecule type" value="Genomic_DNA"/>
</dbReference>
<evidence type="ECO:0000259" key="2">
    <source>
        <dbReference type="PROSITE" id="PS50943"/>
    </source>
</evidence>
<sequence>MTMYAMAYTQSKEAIAYMSIPLRTAADIGALIRERRQAAGMDQATLAKRARVSRLWINEVEQGKPGAGIARILRTLAALDLQVRVHDRKMSEERTARASQALRRLSRTTPPPPPPPSPRKR</sequence>
<dbReference type="CDD" id="cd00093">
    <property type="entry name" value="HTH_XRE"/>
    <property type="match status" value="1"/>
</dbReference>
<feature type="domain" description="HTH cro/C1-type" evidence="2">
    <location>
        <begin position="32"/>
        <end position="86"/>
    </location>
</feature>
<dbReference type="AlphaFoldDB" id="A0A7T2GHZ5"/>
<dbReference type="GO" id="GO:0003677">
    <property type="term" value="F:DNA binding"/>
    <property type="evidence" value="ECO:0007669"/>
    <property type="project" value="InterPro"/>
</dbReference>
<dbReference type="KEGG" id="sflv:IC614_06620"/>
<dbReference type="InterPro" id="IPR001387">
    <property type="entry name" value="Cro/C1-type_HTH"/>
</dbReference>
<keyword evidence="4" id="KW-1185">Reference proteome</keyword>
<reference evidence="3 4" key="1">
    <citation type="submission" date="2020-11" db="EMBL/GenBank/DDBJ databases">
        <title>Genome seq and assembly of Sphingosinicella sp.</title>
        <authorList>
            <person name="Chhetri G."/>
        </authorList>
    </citation>
    <scope>NUCLEOTIDE SEQUENCE [LARGE SCALE GENOMIC DNA]</scope>
    <source>
        <strain evidence="3 4">UDD2</strain>
    </source>
</reference>
<dbReference type="SMART" id="SM00530">
    <property type="entry name" value="HTH_XRE"/>
    <property type="match status" value="1"/>
</dbReference>
<dbReference type="SUPFAM" id="SSF47413">
    <property type="entry name" value="lambda repressor-like DNA-binding domains"/>
    <property type="match status" value="1"/>
</dbReference>
<evidence type="ECO:0000256" key="1">
    <source>
        <dbReference type="SAM" id="MobiDB-lite"/>
    </source>
</evidence>
<dbReference type="Gene3D" id="1.10.260.40">
    <property type="entry name" value="lambda repressor-like DNA-binding domains"/>
    <property type="match status" value="1"/>
</dbReference>